<dbReference type="CDD" id="cd00118">
    <property type="entry name" value="LysM"/>
    <property type="match status" value="3"/>
</dbReference>
<dbReference type="InterPro" id="IPR036779">
    <property type="entry name" value="LysM_dom_sf"/>
</dbReference>
<evidence type="ECO:0000256" key="2">
    <source>
        <dbReference type="ARBA" id="ARBA00022670"/>
    </source>
</evidence>
<name>A0A918CEU6_9DEIO</name>
<dbReference type="InterPro" id="IPR052062">
    <property type="entry name" value="Murein_DD/LD_carboxypeptidase"/>
</dbReference>
<evidence type="ECO:0000259" key="9">
    <source>
        <dbReference type="PROSITE" id="PS51782"/>
    </source>
</evidence>
<organism evidence="11 12">
    <name type="scientific">Deinococcus ruber</name>
    <dbReference type="NCBI Taxonomy" id="1848197"/>
    <lineage>
        <taxon>Bacteria</taxon>
        <taxon>Thermotogati</taxon>
        <taxon>Deinococcota</taxon>
        <taxon>Deinococci</taxon>
        <taxon>Deinococcales</taxon>
        <taxon>Deinococcaceae</taxon>
        <taxon>Deinococcus</taxon>
    </lineage>
</organism>
<dbReference type="Gene3D" id="3.10.350.10">
    <property type="entry name" value="LysM domain"/>
    <property type="match status" value="3"/>
</dbReference>
<evidence type="ECO:0000256" key="1">
    <source>
        <dbReference type="ARBA" id="ARBA00007074"/>
    </source>
</evidence>
<feature type="chain" id="PRO_5037688031" evidence="8">
    <location>
        <begin position="24"/>
        <end position="358"/>
    </location>
</feature>
<dbReference type="Gene3D" id="3.90.1720.10">
    <property type="entry name" value="endopeptidase domain like (from Nostoc punctiforme)"/>
    <property type="match status" value="1"/>
</dbReference>
<evidence type="ECO:0000256" key="4">
    <source>
        <dbReference type="ARBA" id="ARBA00022737"/>
    </source>
</evidence>
<dbReference type="GO" id="GO:0006508">
    <property type="term" value="P:proteolysis"/>
    <property type="evidence" value="ECO:0007669"/>
    <property type="project" value="UniProtKB-KW"/>
</dbReference>
<accession>A0A918CEU6</accession>
<dbReference type="PROSITE" id="PS51935">
    <property type="entry name" value="NLPC_P60"/>
    <property type="match status" value="1"/>
</dbReference>
<keyword evidence="2" id="KW-0645">Protease</keyword>
<dbReference type="EMBL" id="BMQL01000026">
    <property type="protein sequence ID" value="GGR20967.1"/>
    <property type="molecule type" value="Genomic_DNA"/>
</dbReference>
<dbReference type="Pfam" id="PF00877">
    <property type="entry name" value="NLPC_P60"/>
    <property type="match status" value="1"/>
</dbReference>
<evidence type="ECO:0000259" key="10">
    <source>
        <dbReference type="PROSITE" id="PS51935"/>
    </source>
</evidence>
<sequence length="358" mass="37830">MRSLRSVSLLVALLLLTSGWSFAAPATLGSYVVQQGDTVTLLAQRWGVDSALIVRLNHLTSTDLRVGQQLLFQAPAGELPVSTHTVQAGQTLYSIARLYQSTAAELQILNQLSRPDLQVGQVLLLPSAAPQALMTAPATLPALVPPATLTIPDTVAPTQHQVLAGETLYGLARQYNLKVSDLMALNRLTSSTLTVGQLVQLPPPGGVPAGNNAKSDVSDSSSGPSSDAALPQDWQRLAMSLVGVPYQYGGSSRLGTDCSGLVLQIFAPLGLQLPRQSALQASVGQPVNLNDLQPGDLVFFDTIGRGTVTHEGVYLGGGAFINANSFDGRVAVNQMTEPYFSQRFLSARRILGVLGLRN</sequence>
<evidence type="ECO:0000256" key="8">
    <source>
        <dbReference type="SAM" id="SignalP"/>
    </source>
</evidence>
<dbReference type="Pfam" id="PF01476">
    <property type="entry name" value="LysM"/>
    <property type="match status" value="3"/>
</dbReference>
<keyword evidence="4" id="KW-0677">Repeat</keyword>
<evidence type="ECO:0000256" key="7">
    <source>
        <dbReference type="SAM" id="MobiDB-lite"/>
    </source>
</evidence>
<keyword evidence="5" id="KW-0378">Hydrolase</keyword>
<evidence type="ECO:0000313" key="11">
    <source>
        <dbReference type="EMBL" id="GGR20967.1"/>
    </source>
</evidence>
<protein>
    <submittedName>
        <fullName evidence="11">Peptidase</fullName>
    </submittedName>
</protein>
<dbReference type="SUPFAM" id="SSF54001">
    <property type="entry name" value="Cysteine proteinases"/>
    <property type="match status" value="1"/>
</dbReference>
<dbReference type="GO" id="GO:0008234">
    <property type="term" value="F:cysteine-type peptidase activity"/>
    <property type="evidence" value="ECO:0007669"/>
    <property type="project" value="UniProtKB-KW"/>
</dbReference>
<dbReference type="InterPro" id="IPR038765">
    <property type="entry name" value="Papain-like_cys_pep_sf"/>
</dbReference>
<comment type="caution">
    <text evidence="11">The sequence shown here is derived from an EMBL/GenBank/DDBJ whole genome shotgun (WGS) entry which is preliminary data.</text>
</comment>
<dbReference type="InterPro" id="IPR000064">
    <property type="entry name" value="NLP_P60_dom"/>
</dbReference>
<feature type="compositionally biased region" description="Low complexity" evidence="7">
    <location>
        <begin position="209"/>
        <end position="227"/>
    </location>
</feature>
<keyword evidence="3 8" id="KW-0732">Signal</keyword>
<evidence type="ECO:0000256" key="5">
    <source>
        <dbReference type="ARBA" id="ARBA00022801"/>
    </source>
</evidence>
<keyword evidence="12" id="KW-1185">Reference proteome</keyword>
<dbReference type="RefSeq" id="WP_189091948.1">
    <property type="nucleotide sequence ID" value="NZ_BMQL01000026.1"/>
</dbReference>
<feature type="region of interest" description="Disordered" evidence="7">
    <location>
        <begin position="199"/>
        <end position="229"/>
    </location>
</feature>
<dbReference type="AlphaFoldDB" id="A0A918CEU6"/>
<dbReference type="PANTHER" id="PTHR47360">
    <property type="entry name" value="MUREIN DD-ENDOPEPTIDASE MEPS/MUREIN LD-CARBOXYPEPTIDASE"/>
    <property type="match status" value="1"/>
</dbReference>
<dbReference type="SUPFAM" id="SSF54106">
    <property type="entry name" value="LysM domain"/>
    <property type="match status" value="3"/>
</dbReference>
<dbReference type="PROSITE" id="PS51782">
    <property type="entry name" value="LYSM"/>
    <property type="match status" value="3"/>
</dbReference>
<feature type="domain" description="LysM" evidence="9">
    <location>
        <begin position="29"/>
        <end position="72"/>
    </location>
</feature>
<feature type="signal peptide" evidence="8">
    <location>
        <begin position="1"/>
        <end position="23"/>
    </location>
</feature>
<dbReference type="Proteomes" id="UP000603865">
    <property type="component" value="Unassembled WGS sequence"/>
</dbReference>
<dbReference type="SMART" id="SM00257">
    <property type="entry name" value="LysM"/>
    <property type="match status" value="3"/>
</dbReference>
<comment type="similarity">
    <text evidence="1">Belongs to the peptidase C40 family.</text>
</comment>
<feature type="domain" description="NlpC/P60" evidence="10">
    <location>
        <begin position="228"/>
        <end position="351"/>
    </location>
</feature>
<proteinExistence type="inferred from homology"/>
<reference evidence="11" key="2">
    <citation type="submission" date="2020-09" db="EMBL/GenBank/DDBJ databases">
        <authorList>
            <person name="Sun Q."/>
            <person name="Ohkuma M."/>
        </authorList>
    </citation>
    <scope>NUCLEOTIDE SEQUENCE</scope>
    <source>
        <strain evidence="11">JCM 31311</strain>
    </source>
</reference>
<dbReference type="InterPro" id="IPR018392">
    <property type="entry name" value="LysM"/>
</dbReference>
<evidence type="ECO:0000313" key="12">
    <source>
        <dbReference type="Proteomes" id="UP000603865"/>
    </source>
</evidence>
<feature type="domain" description="LysM" evidence="9">
    <location>
        <begin position="82"/>
        <end position="125"/>
    </location>
</feature>
<feature type="domain" description="LysM" evidence="9">
    <location>
        <begin position="158"/>
        <end position="201"/>
    </location>
</feature>
<dbReference type="PANTHER" id="PTHR47360:SF1">
    <property type="entry name" value="ENDOPEPTIDASE NLPC-RELATED"/>
    <property type="match status" value="1"/>
</dbReference>
<gene>
    <name evidence="11" type="ORF">GCM10008957_36540</name>
</gene>
<evidence type="ECO:0000256" key="6">
    <source>
        <dbReference type="ARBA" id="ARBA00022807"/>
    </source>
</evidence>
<reference evidence="11" key="1">
    <citation type="journal article" date="2014" name="Int. J. Syst. Evol. Microbiol.">
        <title>Complete genome sequence of Corynebacterium casei LMG S-19264T (=DSM 44701T), isolated from a smear-ripened cheese.</title>
        <authorList>
            <consortium name="US DOE Joint Genome Institute (JGI-PGF)"/>
            <person name="Walter F."/>
            <person name="Albersmeier A."/>
            <person name="Kalinowski J."/>
            <person name="Ruckert C."/>
        </authorList>
    </citation>
    <scope>NUCLEOTIDE SEQUENCE</scope>
    <source>
        <strain evidence="11">JCM 31311</strain>
    </source>
</reference>
<evidence type="ECO:0000256" key="3">
    <source>
        <dbReference type="ARBA" id="ARBA00022729"/>
    </source>
</evidence>
<keyword evidence="6" id="KW-0788">Thiol protease</keyword>